<protein>
    <recommendedName>
        <fullName evidence="9 10">Polyprenol-phosphate-mannose--protein mannosyltransferase</fullName>
        <ecNumber evidence="10">2.4.1.-</ecNumber>
    </recommendedName>
</protein>
<dbReference type="OrthoDB" id="9776737at2"/>
<dbReference type="GO" id="GO:0005886">
    <property type="term" value="C:plasma membrane"/>
    <property type="evidence" value="ECO:0007669"/>
    <property type="project" value="UniProtKB-SubCell"/>
</dbReference>
<feature type="transmembrane region" description="Helical" evidence="10">
    <location>
        <begin position="437"/>
        <end position="454"/>
    </location>
</feature>
<feature type="transmembrane region" description="Helical" evidence="10">
    <location>
        <begin position="593"/>
        <end position="611"/>
    </location>
</feature>
<keyword evidence="4 10" id="KW-0328">Glycosyltransferase</keyword>
<evidence type="ECO:0000256" key="10">
    <source>
        <dbReference type="RuleBase" id="RU367007"/>
    </source>
</evidence>
<evidence type="ECO:0000256" key="5">
    <source>
        <dbReference type="ARBA" id="ARBA00022679"/>
    </source>
</evidence>
<feature type="transmembrane region" description="Helical" evidence="10">
    <location>
        <begin position="40"/>
        <end position="59"/>
    </location>
</feature>
<keyword evidence="6 10" id="KW-0812">Transmembrane</keyword>
<dbReference type="EC" id="2.4.1.-" evidence="10"/>
<keyword evidence="15" id="KW-1185">Reference proteome</keyword>
<evidence type="ECO:0000256" key="1">
    <source>
        <dbReference type="ARBA" id="ARBA00004127"/>
    </source>
</evidence>
<feature type="transmembrane region" description="Helical" evidence="10">
    <location>
        <begin position="298"/>
        <end position="319"/>
    </location>
</feature>
<gene>
    <name evidence="14" type="ORF">ATL40_2092</name>
</gene>
<feature type="transmembrane region" description="Helical" evidence="10">
    <location>
        <begin position="236"/>
        <end position="252"/>
    </location>
</feature>
<evidence type="ECO:0000256" key="4">
    <source>
        <dbReference type="ARBA" id="ARBA00022676"/>
    </source>
</evidence>
<feature type="region of interest" description="Disordered" evidence="11">
    <location>
        <begin position="512"/>
        <end position="572"/>
    </location>
</feature>
<evidence type="ECO:0000256" key="7">
    <source>
        <dbReference type="ARBA" id="ARBA00022989"/>
    </source>
</evidence>
<comment type="subcellular location">
    <subcellularLocation>
        <location evidence="10">Cell membrane</location>
    </subcellularLocation>
    <subcellularLocation>
        <location evidence="1">Endomembrane system</location>
        <topology evidence="1">Multi-pass membrane protein</topology>
    </subcellularLocation>
</comment>
<dbReference type="RefSeq" id="WP_098469456.1">
    <property type="nucleotide sequence ID" value="NZ_PDJD01000001.1"/>
</dbReference>
<dbReference type="InterPro" id="IPR003342">
    <property type="entry name" value="ArnT-like_N"/>
</dbReference>
<keyword evidence="7 10" id="KW-1133">Transmembrane helix</keyword>
<comment type="similarity">
    <text evidence="3 10">Belongs to the glycosyltransferase 39 family.</text>
</comment>
<evidence type="ECO:0000259" key="13">
    <source>
        <dbReference type="Pfam" id="PF16192"/>
    </source>
</evidence>
<feature type="transmembrane region" description="Helical" evidence="10">
    <location>
        <begin position="413"/>
        <end position="430"/>
    </location>
</feature>
<comment type="caution">
    <text evidence="14">The sequence shown here is derived from an EMBL/GenBank/DDBJ whole genome shotgun (WGS) entry which is preliminary data.</text>
</comment>
<evidence type="ECO:0000256" key="9">
    <source>
        <dbReference type="ARBA" id="ARBA00093617"/>
    </source>
</evidence>
<accession>A0A2A9D293</accession>
<evidence type="ECO:0000256" key="8">
    <source>
        <dbReference type="ARBA" id="ARBA00023136"/>
    </source>
</evidence>
<dbReference type="AlphaFoldDB" id="A0A2A9D293"/>
<evidence type="ECO:0000256" key="2">
    <source>
        <dbReference type="ARBA" id="ARBA00004922"/>
    </source>
</evidence>
<dbReference type="GO" id="GO:0004169">
    <property type="term" value="F:dolichyl-phosphate-mannose-protein mannosyltransferase activity"/>
    <property type="evidence" value="ECO:0007669"/>
    <property type="project" value="UniProtKB-UniRule"/>
</dbReference>
<dbReference type="PANTHER" id="PTHR10050:SF46">
    <property type="entry name" value="PROTEIN O-MANNOSYL-TRANSFERASE 2"/>
    <property type="match status" value="1"/>
</dbReference>
<feature type="transmembrane region" description="Helical" evidence="10">
    <location>
        <begin position="160"/>
        <end position="180"/>
    </location>
</feature>
<keyword evidence="8 10" id="KW-0472">Membrane</keyword>
<feature type="transmembrane region" description="Helical" evidence="10">
    <location>
        <begin position="466"/>
        <end position="489"/>
    </location>
</feature>
<evidence type="ECO:0000313" key="15">
    <source>
        <dbReference type="Proteomes" id="UP000224915"/>
    </source>
</evidence>
<feature type="domain" description="ArnT-like N-terminal" evidence="12">
    <location>
        <begin position="115"/>
        <end position="200"/>
    </location>
</feature>
<evidence type="ECO:0000256" key="3">
    <source>
        <dbReference type="ARBA" id="ARBA00007222"/>
    </source>
</evidence>
<evidence type="ECO:0000256" key="11">
    <source>
        <dbReference type="SAM" id="MobiDB-lite"/>
    </source>
</evidence>
<proteinExistence type="inferred from homology"/>
<evidence type="ECO:0000313" key="14">
    <source>
        <dbReference type="EMBL" id="PFG20491.1"/>
    </source>
</evidence>
<evidence type="ECO:0000259" key="12">
    <source>
        <dbReference type="Pfam" id="PF02366"/>
    </source>
</evidence>
<dbReference type="Proteomes" id="UP000224915">
    <property type="component" value="Unassembled WGS sequence"/>
</dbReference>
<feature type="domain" description="Protein O-mannosyl-transferase C-terminal four TM" evidence="13">
    <location>
        <begin position="348"/>
        <end position="452"/>
    </location>
</feature>
<dbReference type="InterPro" id="IPR032421">
    <property type="entry name" value="PMT_4TMC"/>
</dbReference>
<dbReference type="Pfam" id="PF16192">
    <property type="entry name" value="PMT_4TMC"/>
    <property type="match status" value="1"/>
</dbReference>
<comment type="pathway">
    <text evidence="2 10">Protein modification; protein glycosylation.</text>
</comment>
<feature type="transmembrane region" description="Helical" evidence="10">
    <location>
        <begin position="258"/>
        <end position="277"/>
    </location>
</feature>
<evidence type="ECO:0000256" key="6">
    <source>
        <dbReference type="ARBA" id="ARBA00022692"/>
    </source>
</evidence>
<dbReference type="UniPathway" id="UPA00378"/>
<reference evidence="14 15" key="1">
    <citation type="submission" date="2017-10" db="EMBL/GenBank/DDBJ databases">
        <title>Sequencing the genomes of 1000 actinobacteria strains.</title>
        <authorList>
            <person name="Klenk H.-P."/>
        </authorList>
    </citation>
    <scope>NUCLEOTIDE SEQUENCE [LARGE SCALE GENOMIC DNA]</scope>
    <source>
        <strain evidence="14 15">DSM 21801</strain>
    </source>
</reference>
<organism evidence="14 15">
    <name type="scientific">Serinibacter salmoneus</name>
    <dbReference type="NCBI Taxonomy" id="556530"/>
    <lineage>
        <taxon>Bacteria</taxon>
        <taxon>Bacillati</taxon>
        <taxon>Actinomycetota</taxon>
        <taxon>Actinomycetes</taxon>
        <taxon>Micrococcales</taxon>
        <taxon>Beutenbergiaceae</taxon>
        <taxon>Serinibacter</taxon>
    </lineage>
</organism>
<dbReference type="Pfam" id="PF02366">
    <property type="entry name" value="PMT"/>
    <property type="match status" value="1"/>
</dbReference>
<dbReference type="GO" id="GO:0012505">
    <property type="term" value="C:endomembrane system"/>
    <property type="evidence" value="ECO:0007669"/>
    <property type="project" value="UniProtKB-SubCell"/>
</dbReference>
<comment type="function">
    <text evidence="10">Protein O-mannosyltransferase that catalyzes the transfer of a single mannose residue from a polyprenol phospho-mannosyl lipidic donor to the hydroxyl group of selected serine and threonine residues in acceptor proteins.</text>
</comment>
<dbReference type="PANTHER" id="PTHR10050">
    <property type="entry name" value="DOLICHYL-PHOSPHATE-MANNOSE--PROTEIN MANNOSYLTRANSFERASE"/>
    <property type="match status" value="1"/>
</dbReference>
<feature type="transmembrane region" description="Helical" evidence="10">
    <location>
        <begin position="134"/>
        <end position="153"/>
    </location>
</feature>
<dbReference type="InterPro" id="IPR027005">
    <property type="entry name" value="PMT-like"/>
</dbReference>
<sequence>MTDQTATAAPDGEVALPDRRDYRAQLRRRLLDPLESSTRVGWVITALITAAAAVIRLVGLNRPERLVFDETYYVKQAYSLLALGYEGIWEEEVDDAFAQGDYSGLTTDGQYVVHPPLGKWLIALGMRALGTDSYVGWRISVALAGVLGVFLVIRIGRRLFGSMLLGASAGILLAVDGMHIVMSRTAILDMLLSTLVLAAFGAILLDRDWSRRRLADHAALELAAHGRLRDPWGPRLGVRWWLVVAGVLLGAACGVKWSGIYAIATFGILSVMWSLAARRTSGARLWVGAGLVRDGVSSFLALVPVAALTYLASWTSWFASTGAYNRSWASEVNAVAEVPQRTWLPDALNSWWEYHLAAWNFHTGLDSEHTYESHPIGWLLQLRPTSFAWQKIPDGEGNPEALREAVLAVGNPVVWWLGAAALIVVVWWAIRHREWRAWAILAGYIAMYLPWFTYSVPFSDRTIFTFYTVAFAPYVALALTFALGVVSTWRPRRRASHSQRAALQVPVDAPQDDAPVALADGSADRGTDPVPSPDWEPTTAAAGQEGGDVLESESARPHLDAPDASFPGLPPARPANGLAERLAGMRLATSRPLIVVVGAAVLVGAFFYPIWVGMPVTEAFWRAHMWVPNIDELGIGWI</sequence>
<keyword evidence="5 10" id="KW-0808">Transferase</keyword>
<dbReference type="EMBL" id="PDJD01000001">
    <property type="protein sequence ID" value="PFG20491.1"/>
    <property type="molecule type" value="Genomic_DNA"/>
</dbReference>
<keyword evidence="10" id="KW-1003">Cell membrane</keyword>
<feature type="transmembrane region" description="Helical" evidence="10">
    <location>
        <begin position="186"/>
        <end position="205"/>
    </location>
</feature>
<name>A0A2A9D293_9MICO</name>